<keyword evidence="9" id="KW-1185">Reference proteome</keyword>
<evidence type="ECO:0000313" key="8">
    <source>
        <dbReference type="EMBL" id="MBD8506876.1"/>
    </source>
</evidence>
<dbReference type="PROSITE" id="PS51462">
    <property type="entry name" value="NUDIX"/>
    <property type="match status" value="1"/>
</dbReference>
<dbReference type="RefSeq" id="WP_192039328.1">
    <property type="nucleotide sequence ID" value="NZ_JACYWE010000005.1"/>
</dbReference>
<comment type="caution">
    <text evidence="8">The sequence shown here is derived from an EMBL/GenBank/DDBJ whole genome shotgun (WGS) entry which is preliminary data.</text>
</comment>
<evidence type="ECO:0000256" key="6">
    <source>
        <dbReference type="ARBA" id="ARBA00023211"/>
    </source>
</evidence>
<reference evidence="8" key="1">
    <citation type="submission" date="2020-09" db="EMBL/GenBank/DDBJ databases">
        <title>Hoyosella lacisalsi sp. nov., a halotolerant actinobacterium isolated from soil of Lake Gudzhirganskoe.</title>
        <authorList>
            <person name="Yang Q."/>
            <person name="Guo P.Y."/>
            <person name="Liu S.W."/>
            <person name="Li F.N."/>
            <person name="Sun C.H."/>
        </authorList>
    </citation>
    <scope>NUCLEOTIDE SEQUENCE</scope>
    <source>
        <strain evidence="8">G463</strain>
    </source>
</reference>
<dbReference type="Proteomes" id="UP000642993">
    <property type="component" value="Unassembled WGS sequence"/>
</dbReference>
<name>A0A927JCQ8_9ACTN</name>
<evidence type="ECO:0000256" key="1">
    <source>
        <dbReference type="ARBA" id="ARBA00001936"/>
    </source>
</evidence>
<accession>A0A927JCQ8</accession>
<evidence type="ECO:0000259" key="7">
    <source>
        <dbReference type="PROSITE" id="PS51462"/>
    </source>
</evidence>
<comment type="cofactor">
    <cofactor evidence="1">
        <name>Mn(2+)</name>
        <dbReference type="ChEBI" id="CHEBI:29035"/>
    </cofactor>
</comment>
<evidence type="ECO:0000256" key="4">
    <source>
        <dbReference type="ARBA" id="ARBA00022801"/>
    </source>
</evidence>
<dbReference type="CDD" id="cd18870">
    <property type="entry name" value="NUDIX_AcylCoAdiphos_Nudt19"/>
    <property type="match status" value="1"/>
</dbReference>
<proteinExistence type="predicted"/>
<dbReference type="PANTHER" id="PTHR12318">
    <property type="entry name" value="TESTOSTERONE-REGULATED PROTEIN RP2"/>
    <property type="match status" value="1"/>
</dbReference>
<dbReference type="GO" id="GO:0016818">
    <property type="term" value="F:hydrolase activity, acting on acid anhydrides, in phosphorus-containing anhydrides"/>
    <property type="evidence" value="ECO:0007669"/>
    <property type="project" value="InterPro"/>
</dbReference>
<feature type="domain" description="Nudix hydrolase" evidence="7">
    <location>
        <begin position="12"/>
        <end position="227"/>
    </location>
</feature>
<dbReference type="PANTHER" id="PTHR12318:SF0">
    <property type="entry name" value="ACYL-COENZYME A DIPHOSPHATASE NUDT19"/>
    <property type="match status" value="1"/>
</dbReference>
<evidence type="ECO:0000256" key="2">
    <source>
        <dbReference type="ARBA" id="ARBA00001946"/>
    </source>
</evidence>
<dbReference type="InterPro" id="IPR000086">
    <property type="entry name" value="NUDIX_hydrolase_dom"/>
</dbReference>
<dbReference type="GO" id="GO:0046872">
    <property type="term" value="F:metal ion binding"/>
    <property type="evidence" value="ECO:0007669"/>
    <property type="project" value="UniProtKB-KW"/>
</dbReference>
<evidence type="ECO:0000313" key="9">
    <source>
        <dbReference type="Proteomes" id="UP000642993"/>
    </source>
</evidence>
<keyword evidence="5" id="KW-0460">Magnesium</keyword>
<comment type="cofactor">
    <cofactor evidence="2">
        <name>Mg(2+)</name>
        <dbReference type="ChEBI" id="CHEBI:18420"/>
    </cofactor>
</comment>
<keyword evidence="3" id="KW-0479">Metal-binding</keyword>
<dbReference type="InterPro" id="IPR015797">
    <property type="entry name" value="NUDIX_hydrolase-like_dom_sf"/>
</dbReference>
<keyword evidence="6" id="KW-0464">Manganese</keyword>
<dbReference type="Gene3D" id="3.90.79.10">
    <property type="entry name" value="Nucleoside Triphosphate Pyrophosphohydrolase"/>
    <property type="match status" value="1"/>
</dbReference>
<gene>
    <name evidence="8" type="ORF">HT102_10285</name>
</gene>
<dbReference type="AlphaFoldDB" id="A0A927JCQ8"/>
<evidence type="ECO:0000256" key="3">
    <source>
        <dbReference type="ARBA" id="ARBA00022723"/>
    </source>
</evidence>
<dbReference type="InterPro" id="IPR039121">
    <property type="entry name" value="NUDT19"/>
</dbReference>
<keyword evidence="4" id="KW-0378">Hydrolase</keyword>
<dbReference type="EMBL" id="JACYWE010000005">
    <property type="protein sequence ID" value="MBD8506876.1"/>
    <property type="molecule type" value="Genomic_DNA"/>
</dbReference>
<organism evidence="8 9">
    <name type="scientific">Lolliginicoccus lacisalsi</name>
    <dbReference type="NCBI Taxonomy" id="2742202"/>
    <lineage>
        <taxon>Bacteria</taxon>
        <taxon>Bacillati</taxon>
        <taxon>Actinomycetota</taxon>
        <taxon>Actinomycetes</taxon>
        <taxon>Mycobacteriales</taxon>
        <taxon>Hoyosellaceae</taxon>
        <taxon>Lolliginicoccus</taxon>
    </lineage>
</organism>
<evidence type="ECO:0000256" key="5">
    <source>
        <dbReference type="ARBA" id="ARBA00022842"/>
    </source>
</evidence>
<protein>
    <submittedName>
        <fullName evidence="8">NUDIX domain-containing protein</fullName>
    </submittedName>
</protein>
<dbReference type="SUPFAM" id="SSF55811">
    <property type="entry name" value="Nudix"/>
    <property type="match status" value="1"/>
</dbReference>
<sequence length="291" mass="31485">MAPAHRDERAIPIRDASTIILVRDMPGETDGDEAPGGIEVFLQRRSRTMPFAPGMTVFPGGGVDPTDHTAALAWHGPAPEYWASAFGTGEPTARALVVAAIRELYEECGVLLASHLDGSIVTTQWISATLEDARSALAARSVSFAELLREHDLTVRADLLAPMANWITPTGNSRRYDTRFFLAKLPPGQHADDQTPEADECFWRAPQDALAAWSRGEAILLPPTWSQLRALARIASSSDLPLPADPCGHALPIPPIESAPMDHPDGWRLGFPDCDAYYASVPPGLGRTLRP</sequence>